<feature type="compositionally biased region" description="Basic residues" evidence="1">
    <location>
        <begin position="24"/>
        <end position="41"/>
    </location>
</feature>
<accession>A0A1S5R3K4</accession>
<dbReference type="Proteomes" id="UP000225821">
    <property type="component" value="Segment"/>
</dbReference>
<dbReference type="EMBL" id="KU873925">
    <property type="protein sequence ID" value="AND74982.1"/>
    <property type="molecule type" value="Genomic_DNA"/>
</dbReference>
<gene>
    <name evidence="2" type="ORF">pf16_59</name>
</gene>
<evidence type="ECO:0000313" key="3">
    <source>
        <dbReference type="Proteomes" id="UP000225821"/>
    </source>
</evidence>
<reference evidence="2 3" key="1">
    <citation type="submission" date="2016-03" db="EMBL/GenBank/DDBJ databases">
        <title>Characterisation of pf16 and phiPMW: Two novel phages infecting Pseudomonas putida PpG1.</title>
        <authorList>
            <person name="Magill D.J."/>
            <person name="Krylov V.N."/>
            <person name="Shaburova O.V."/>
            <person name="Allen C.C.R."/>
            <person name="McGrath J.W."/>
            <person name="Quinn J.P."/>
            <person name="Kulakov L.A."/>
        </authorList>
    </citation>
    <scope>NUCLEOTIDE SEQUENCE [LARGE SCALE GENOMIC DNA]</scope>
</reference>
<proteinExistence type="predicted"/>
<evidence type="ECO:0000256" key="1">
    <source>
        <dbReference type="SAM" id="MobiDB-lite"/>
    </source>
</evidence>
<organism evidence="2 3">
    <name type="scientific">Pseudomonas phage pf16</name>
    <dbReference type="NCBI Taxonomy" id="1815630"/>
    <lineage>
        <taxon>Viruses</taxon>
        <taxon>Duplodnaviria</taxon>
        <taxon>Heunggongvirae</taxon>
        <taxon>Uroviricota</taxon>
        <taxon>Caudoviricetes</taxon>
        <taxon>Chakrabartyvirus</taxon>
        <taxon>Chakrabartyvirus pf16</taxon>
    </lineage>
</organism>
<evidence type="ECO:0000313" key="2">
    <source>
        <dbReference type="EMBL" id="AND74982.1"/>
    </source>
</evidence>
<protein>
    <submittedName>
        <fullName evidence="2">Uncharacterized protein</fullName>
    </submittedName>
</protein>
<sequence>MTIRTNDASGEFKPFERPATPSGRHPRSRVGATAKKRKREMSRREAPAAPAPAKGGNTKGNGKKK</sequence>
<feature type="compositionally biased region" description="Low complexity" evidence="1">
    <location>
        <begin position="47"/>
        <end position="56"/>
    </location>
</feature>
<keyword evidence="3" id="KW-1185">Reference proteome</keyword>
<feature type="region of interest" description="Disordered" evidence="1">
    <location>
        <begin position="1"/>
        <end position="65"/>
    </location>
</feature>
<name>A0A1S5R3K4_9CAUD</name>